<keyword evidence="2 5" id="KW-0812">Transmembrane</keyword>
<dbReference type="PANTHER" id="PTHR48021:SF1">
    <property type="entry name" value="GH07001P-RELATED"/>
    <property type="match status" value="1"/>
</dbReference>
<keyword evidence="4 5" id="KW-0472">Membrane</keyword>
<dbReference type="InterPro" id="IPR020846">
    <property type="entry name" value="MFS_dom"/>
</dbReference>
<keyword evidence="3 5" id="KW-1133">Transmembrane helix</keyword>
<keyword evidence="7" id="KW-0762">Sugar transport</keyword>
<evidence type="ECO:0000256" key="4">
    <source>
        <dbReference type="ARBA" id="ARBA00023136"/>
    </source>
</evidence>
<dbReference type="GO" id="GO:0016020">
    <property type="term" value="C:membrane"/>
    <property type="evidence" value="ECO:0007669"/>
    <property type="project" value="UniProtKB-SubCell"/>
</dbReference>
<protein>
    <submittedName>
        <fullName evidence="7">Sugar transporter ERD6-like 9</fullName>
    </submittedName>
</protein>
<comment type="subcellular location">
    <subcellularLocation>
        <location evidence="1">Membrane</location>
        <topology evidence="1">Multi-pass membrane protein</topology>
    </subcellularLocation>
</comment>
<dbReference type="InterPro" id="IPR050549">
    <property type="entry name" value="MFS_Trehalose_Transporter"/>
</dbReference>
<name>A0A6A7G222_9CRUS</name>
<dbReference type="Pfam" id="PF00083">
    <property type="entry name" value="Sugar_tr"/>
    <property type="match status" value="1"/>
</dbReference>
<feature type="transmembrane region" description="Helical" evidence="5">
    <location>
        <begin position="93"/>
        <end position="115"/>
    </location>
</feature>
<evidence type="ECO:0000256" key="3">
    <source>
        <dbReference type="ARBA" id="ARBA00022989"/>
    </source>
</evidence>
<dbReference type="SUPFAM" id="SSF103473">
    <property type="entry name" value="MFS general substrate transporter"/>
    <property type="match status" value="1"/>
</dbReference>
<dbReference type="Gene3D" id="1.20.1250.20">
    <property type="entry name" value="MFS general substrate transporter like domains"/>
    <property type="match status" value="1"/>
</dbReference>
<evidence type="ECO:0000256" key="1">
    <source>
        <dbReference type="ARBA" id="ARBA00004141"/>
    </source>
</evidence>
<evidence type="ECO:0000256" key="2">
    <source>
        <dbReference type="ARBA" id="ARBA00022692"/>
    </source>
</evidence>
<dbReference type="PANTHER" id="PTHR48021">
    <property type="match status" value="1"/>
</dbReference>
<reference evidence="7" key="1">
    <citation type="submission" date="2017-11" db="EMBL/GenBank/DDBJ databases">
        <title>The sensing device of the deep-sea amphipod.</title>
        <authorList>
            <person name="Kobayashi H."/>
            <person name="Nagahama T."/>
            <person name="Arai W."/>
            <person name="Sasagawa Y."/>
            <person name="Umeda M."/>
            <person name="Hayashi T."/>
            <person name="Nikaido I."/>
            <person name="Watanabe H."/>
            <person name="Oguri K."/>
            <person name="Kitazato H."/>
            <person name="Fujioka K."/>
            <person name="Kido Y."/>
            <person name="Takami H."/>
        </authorList>
    </citation>
    <scope>NUCLEOTIDE SEQUENCE</scope>
    <source>
        <tissue evidence="7">Whole body</tissue>
    </source>
</reference>
<dbReference type="InterPro" id="IPR036259">
    <property type="entry name" value="MFS_trans_sf"/>
</dbReference>
<dbReference type="PROSITE" id="PS00217">
    <property type="entry name" value="SUGAR_TRANSPORT_2"/>
    <property type="match status" value="1"/>
</dbReference>
<evidence type="ECO:0000256" key="5">
    <source>
        <dbReference type="SAM" id="Phobius"/>
    </source>
</evidence>
<dbReference type="EMBL" id="IACT01005062">
    <property type="protein sequence ID" value="LAC24233.1"/>
    <property type="molecule type" value="mRNA"/>
</dbReference>
<dbReference type="AlphaFoldDB" id="A0A6A7G222"/>
<dbReference type="PROSITE" id="PS50850">
    <property type="entry name" value="MFS"/>
    <property type="match status" value="1"/>
</dbReference>
<proteinExistence type="evidence at transcript level"/>
<accession>A0A6A7G222</accession>
<dbReference type="InterPro" id="IPR005828">
    <property type="entry name" value="MFS_sugar_transport-like"/>
</dbReference>
<organism evidence="7">
    <name type="scientific">Hirondellea gigas</name>
    <dbReference type="NCBI Taxonomy" id="1518452"/>
    <lineage>
        <taxon>Eukaryota</taxon>
        <taxon>Metazoa</taxon>
        <taxon>Ecdysozoa</taxon>
        <taxon>Arthropoda</taxon>
        <taxon>Crustacea</taxon>
        <taxon>Multicrustacea</taxon>
        <taxon>Malacostraca</taxon>
        <taxon>Eumalacostraca</taxon>
        <taxon>Peracarida</taxon>
        <taxon>Amphipoda</taxon>
        <taxon>Amphilochidea</taxon>
        <taxon>Lysianassida</taxon>
        <taxon>Lysianassidira</taxon>
        <taxon>Lysianassoidea</taxon>
        <taxon>Lysianassidae</taxon>
        <taxon>Hirondellea</taxon>
    </lineage>
</organism>
<evidence type="ECO:0000313" key="7">
    <source>
        <dbReference type="EMBL" id="LAC24233.1"/>
    </source>
</evidence>
<feature type="domain" description="Major facilitator superfamily (MFS) profile" evidence="6">
    <location>
        <begin position="1"/>
        <end position="167"/>
    </location>
</feature>
<dbReference type="GO" id="GO:0022857">
    <property type="term" value="F:transmembrane transporter activity"/>
    <property type="evidence" value="ECO:0007669"/>
    <property type="project" value="InterPro"/>
</dbReference>
<dbReference type="InterPro" id="IPR005829">
    <property type="entry name" value="Sugar_transporter_CS"/>
</dbReference>
<evidence type="ECO:0000259" key="6">
    <source>
        <dbReference type="PROSITE" id="PS50850"/>
    </source>
</evidence>
<keyword evidence="7" id="KW-0813">Transport</keyword>
<sequence>MMVWLGQRKTMLVALPLVMITWVALAFASSVGVLLTLRFMQGVLVGVVIGPAVSYIVEVSHHSIRGSMTGIIDIVRQVGYVLVFSVGSCGMSWRYTALICGLTTTVLPFLALFFYPDSPRWLVIHNKIDEAYKAIRFFHGDQYDVYLQFDTIYCNISKNNHGQNTTS</sequence>
<feature type="transmembrane region" description="Helical" evidence="5">
    <location>
        <begin position="38"/>
        <end position="57"/>
    </location>
</feature>